<comment type="caution">
    <text evidence="2">The sequence shown here is derived from an EMBL/GenBank/DDBJ whole genome shotgun (WGS) entry which is preliminary data.</text>
</comment>
<dbReference type="AlphaFoldDB" id="A0AAV4TUY3"/>
<feature type="compositionally biased region" description="Gly residues" evidence="1">
    <location>
        <begin position="1"/>
        <end position="12"/>
    </location>
</feature>
<evidence type="ECO:0000313" key="3">
    <source>
        <dbReference type="Proteomes" id="UP001054837"/>
    </source>
</evidence>
<proteinExistence type="predicted"/>
<reference evidence="2 3" key="1">
    <citation type="submission" date="2021-06" db="EMBL/GenBank/DDBJ databases">
        <title>Caerostris darwini draft genome.</title>
        <authorList>
            <person name="Kono N."/>
            <person name="Arakawa K."/>
        </authorList>
    </citation>
    <scope>NUCLEOTIDE SEQUENCE [LARGE SCALE GENOMIC DNA]</scope>
</reference>
<feature type="region of interest" description="Disordered" evidence="1">
    <location>
        <begin position="1"/>
        <end position="27"/>
    </location>
</feature>
<accession>A0AAV4TUY3</accession>
<organism evidence="2 3">
    <name type="scientific">Caerostris darwini</name>
    <dbReference type="NCBI Taxonomy" id="1538125"/>
    <lineage>
        <taxon>Eukaryota</taxon>
        <taxon>Metazoa</taxon>
        <taxon>Ecdysozoa</taxon>
        <taxon>Arthropoda</taxon>
        <taxon>Chelicerata</taxon>
        <taxon>Arachnida</taxon>
        <taxon>Araneae</taxon>
        <taxon>Araneomorphae</taxon>
        <taxon>Entelegynae</taxon>
        <taxon>Araneoidea</taxon>
        <taxon>Araneidae</taxon>
        <taxon>Caerostris</taxon>
    </lineage>
</organism>
<evidence type="ECO:0000256" key="1">
    <source>
        <dbReference type="SAM" id="MobiDB-lite"/>
    </source>
</evidence>
<dbReference type="EMBL" id="BPLQ01010149">
    <property type="protein sequence ID" value="GIY48740.1"/>
    <property type="molecule type" value="Genomic_DNA"/>
</dbReference>
<protein>
    <submittedName>
        <fullName evidence="2">Uncharacterized protein</fullName>
    </submittedName>
</protein>
<evidence type="ECO:0000313" key="2">
    <source>
        <dbReference type="EMBL" id="GIY48740.1"/>
    </source>
</evidence>
<dbReference type="Proteomes" id="UP001054837">
    <property type="component" value="Unassembled WGS sequence"/>
</dbReference>
<name>A0AAV4TUY3_9ARAC</name>
<gene>
    <name evidence="2" type="ORF">CDAR_314771</name>
</gene>
<keyword evidence="3" id="KW-1185">Reference proteome</keyword>
<sequence length="96" mass="11104">MRGCLQRGGGGMTHRSELEGPISRSEGPSIFPLRRIVFSPRIGQKKWYPLPRHMLPIPFFESTLVMLCGGKSWSFRLLISEKKKIPYRWNTMRVSV</sequence>